<evidence type="ECO:0000313" key="1">
    <source>
        <dbReference type="EMBL" id="MBC6450655.1"/>
    </source>
</evidence>
<dbReference type="Proteomes" id="UP000734823">
    <property type="component" value="Unassembled WGS sequence"/>
</dbReference>
<protein>
    <submittedName>
        <fullName evidence="1">Uncharacterized protein</fullName>
    </submittedName>
</protein>
<name>A0ABR7LD61_9PSEU</name>
<organism evidence="1 2">
    <name type="scientific">Actinokineospora xionganensis</name>
    <dbReference type="NCBI Taxonomy" id="2684470"/>
    <lineage>
        <taxon>Bacteria</taxon>
        <taxon>Bacillati</taxon>
        <taxon>Actinomycetota</taxon>
        <taxon>Actinomycetes</taxon>
        <taxon>Pseudonocardiales</taxon>
        <taxon>Pseudonocardiaceae</taxon>
        <taxon>Actinokineospora</taxon>
    </lineage>
</organism>
<evidence type="ECO:0000313" key="2">
    <source>
        <dbReference type="Proteomes" id="UP000734823"/>
    </source>
</evidence>
<dbReference type="EMBL" id="JABVED010000018">
    <property type="protein sequence ID" value="MBC6450655.1"/>
    <property type="molecule type" value="Genomic_DNA"/>
</dbReference>
<keyword evidence="2" id="KW-1185">Reference proteome</keyword>
<accession>A0ABR7LD61</accession>
<proteinExistence type="predicted"/>
<sequence length="47" mass="4770">MLDAGGPFAIKDGTGVRLTGGGVTMTNGAYAEARQGALIVHCRYTGD</sequence>
<dbReference type="RefSeq" id="WP_187223749.1">
    <property type="nucleotide sequence ID" value="NZ_JABVED010000018.1"/>
</dbReference>
<comment type="caution">
    <text evidence="1">The sequence shown here is derived from an EMBL/GenBank/DDBJ whole genome shotgun (WGS) entry which is preliminary data.</text>
</comment>
<gene>
    <name evidence="1" type="ORF">GPZ80_26190</name>
</gene>
<reference evidence="1 2" key="1">
    <citation type="submission" date="2020-06" db="EMBL/GenBank/DDBJ databases">
        <title>Actinokineospora xiongansis sp. nov., isolated from soil of Baiyangdian.</title>
        <authorList>
            <person name="Zhang X."/>
        </authorList>
    </citation>
    <scope>NUCLEOTIDE SEQUENCE [LARGE SCALE GENOMIC DNA]</scope>
    <source>
        <strain evidence="1 2">HBU206404</strain>
    </source>
</reference>